<dbReference type="KEGG" id="apak:AP3564_13195"/>
<name>A0A223E716_9BACI</name>
<evidence type="ECO:0000256" key="4">
    <source>
        <dbReference type="ARBA" id="ARBA00023002"/>
    </source>
</evidence>
<dbReference type="InterPro" id="IPR050097">
    <property type="entry name" value="Ferredoxin-NADP_redctase_2"/>
</dbReference>
<dbReference type="PRINTS" id="PR00368">
    <property type="entry name" value="FADPNR"/>
</dbReference>
<keyword evidence="3" id="KW-0285">Flavoprotein</keyword>
<accession>A0A223E716</accession>
<dbReference type="Pfam" id="PF07992">
    <property type="entry name" value="Pyr_redox_2"/>
    <property type="match status" value="1"/>
</dbReference>
<gene>
    <name evidence="6" type="ORF">AP3564_13195</name>
</gene>
<dbReference type="InterPro" id="IPR036188">
    <property type="entry name" value="FAD/NAD-bd_sf"/>
</dbReference>
<dbReference type="GO" id="GO:0016491">
    <property type="term" value="F:oxidoreductase activity"/>
    <property type="evidence" value="ECO:0007669"/>
    <property type="project" value="UniProtKB-KW"/>
</dbReference>
<dbReference type="EMBL" id="CP017703">
    <property type="protein sequence ID" value="ASS91054.1"/>
    <property type="molecule type" value="Genomic_DNA"/>
</dbReference>
<dbReference type="Proteomes" id="UP000214606">
    <property type="component" value="Chromosome"/>
</dbReference>
<protein>
    <submittedName>
        <fullName evidence="6">Pyridine nucleotide-disulfide oxidoreductase</fullName>
    </submittedName>
</protein>
<dbReference type="InterPro" id="IPR023753">
    <property type="entry name" value="FAD/NAD-binding_dom"/>
</dbReference>
<sequence>MKTYDCIIVGGGIAGLSAAIMLGRYKHDVLVIDKMNGRSTLCRSYHNLLGWPDGVSGQTLRTLGREHAEKYGVKFLKKLAAKVEKQGKDFLIETDDRSIYKTKKLLIATGVTDRIPEVLSEIKHCLGISVYVCPDCDGYEVDGKSVIVMGAGKSGAKLALSLTYWTKDIQYVNHDGEEINAALKNELSNKNIEYIKERLTKVMRDGEWFKGVELESGRRLLADRGFLGFGGNRVHSDLAAQLGAERLENKHLVIHARTKETSVQNVWAAGDVAAHSEQAAIAMGDGIQAAIWIHKRLLEEQRT</sequence>
<evidence type="ECO:0000259" key="5">
    <source>
        <dbReference type="Pfam" id="PF07992"/>
    </source>
</evidence>
<evidence type="ECO:0000313" key="6">
    <source>
        <dbReference type="EMBL" id="ASS91054.1"/>
    </source>
</evidence>
<comment type="subunit">
    <text evidence="2">Homodimer.</text>
</comment>
<keyword evidence="4" id="KW-0560">Oxidoreductase</keyword>
<dbReference type="Gene3D" id="3.50.50.60">
    <property type="entry name" value="FAD/NAD(P)-binding domain"/>
    <property type="match status" value="2"/>
</dbReference>
<comment type="cofactor">
    <cofactor evidence="1">
        <name>FAD</name>
        <dbReference type="ChEBI" id="CHEBI:57692"/>
    </cofactor>
</comment>
<evidence type="ECO:0000313" key="7">
    <source>
        <dbReference type="Proteomes" id="UP000214606"/>
    </source>
</evidence>
<dbReference type="SUPFAM" id="SSF51905">
    <property type="entry name" value="FAD/NAD(P)-binding domain"/>
    <property type="match status" value="1"/>
</dbReference>
<evidence type="ECO:0000256" key="3">
    <source>
        <dbReference type="ARBA" id="ARBA00022630"/>
    </source>
</evidence>
<organism evidence="6 7">
    <name type="scientific">Aeribacillus pallidus</name>
    <dbReference type="NCBI Taxonomy" id="33936"/>
    <lineage>
        <taxon>Bacteria</taxon>
        <taxon>Bacillati</taxon>
        <taxon>Bacillota</taxon>
        <taxon>Bacilli</taxon>
        <taxon>Bacillales</taxon>
        <taxon>Bacillaceae</taxon>
        <taxon>Aeribacillus</taxon>
    </lineage>
</organism>
<proteinExistence type="predicted"/>
<dbReference type="PRINTS" id="PR00469">
    <property type="entry name" value="PNDRDTASEII"/>
</dbReference>
<dbReference type="PANTHER" id="PTHR48105">
    <property type="entry name" value="THIOREDOXIN REDUCTASE 1-RELATED-RELATED"/>
    <property type="match status" value="1"/>
</dbReference>
<dbReference type="RefSeq" id="WP_094245692.1">
    <property type="nucleotide sequence ID" value="NZ_CP017703.1"/>
</dbReference>
<evidence type="ECO:0000256" key="2">
    <source>
        <dbReference type="ARBA" id="ARBA00011738"/>
    </source>
</evidence>
<dbReference type="AlphaFoldDB" id="A0A223E716"/>
<feature type="domain" description="FAD/NAD(P)-binding" evidence="5">
    <location>
        <begin position="4"/>
        <end position="286"/>
    </location>
</feature>
<evidence type="ECO:0000256" key="1">
    <source>
        <dbReference type="ARBA" id="ARBA00001974"/>
    </source>
</evidence>
<reference evidence="6 7" key="1">
    <citation type="submission" date="2016-10" db="EMBL/GenBank/DDBJ databases">
        <title>The whole genome sequencing and assembly of Aeribacillus pallidus KCTC3564 strain.</title>
        <authorList>
            <person name="Lee Y.-J."/>
            <person name="Park M.-K."/>
            <person name="Yi H."/>
            <person name="Bahn Y.-S."/>
            <person name="Kim J.F."/>
            <person name="Lee D.-W."/>
        </authorList>
    </citation>
    <scope>NUCLEOTIDE SEQUENCE [LARGE SCALE GENOMIC DNA]</scope>
    <source>
        <strain evidence="6 7">KCTC3564</strain>
    </source>
</reference>